<feature type="domain" description="Kinesin motor" evidence="5">
    <location>
        <begin position="1"/>
        <end position="105"/>
    </location>
</feature>
<dbReference type="PROSITE" id="PS50067">
    <property type="entry name" value="KINESIN_MOTOR_2"/>
    <property type="match status" value="1"/>
</dbReference>
<dbReference type="Proteomes" id="UP000604046">
    <property type="component" value="Unassembled WGS sequence"/>
</dbReference>
<keyword evidence="2" id="KW-0505">Motor protein</keyword>
<dbReference type="InterPro" id="IPR036961">
    <property type="entry name" value="Kinesin_motor_dom_sf"/>
</dbReference>
<dbReference type="GO" id="GO:0003777">
    <property type="term" value="F:microtubule motor activity"/>
    <property type="evidence" value="ECO:0007669"/>
    <property type="project" value="InterPro"/>
</dbReference>
<evidence type="ECO:0000256" key="3">
    <source>
        <dbReference type="PROSITE-ProRule" id="PRU00283"/>
    </source>
</evidence>
<proteinExistence type="inferred from homology"/>
<accession>A0A812N310</accession>
<evidence type="ECO:0000313" key="7">
    <source>
        <dbReference type="Proteomes" id="UP000604046"/>
    </source>
</evidence>
<dbReference type="GO" id="GO:0005524">
    <property type="term" value="F:ATP binding"/>
    <property type="evidence" value="ECO:0007669"/>
    <property type="project" value="InterPro"/>
</dbReference>
<evidence type="ECO:0000256" key="4">
    <source>
        <dbReference type="SAM" id="Coils"/>
    </source>
</evidence>
<gene>
    <name evidence="6" type="primary">KIF13B</name>
    <name evidence="6" type="ORF">SNAT2548_LOCUS15138</name>
</gene>
<dbReference type="AlphaFoldDB" id="A0A812N310"/>
<evidence type="ECO:0000256" key="2">
    <source>
        <dbReference type="ARBA" id="ARBA00023175"/>
    </source>
</evidence>
<sequence>MDKGSLAALVQEKTADMDTSGSLQANTTCCLEERQRYRVINTLSSMAGGGKKVFIPYRNSKLTRVLQESLGGNALTTMMAAISPSKTNCEETLSTLNYAARAKFIKLNASKNEEAEHLSKLEEEVEMLRAKLAEAEQAKIHIDTSRYTDQIEEMERFMKQTWEDKERDTQKHEEQRRALELEAQKIRERANAEQRRRLKLLEDNCDLELTLQELMSVEGGEAFNTWPAQIAAVLEKEQRVAAQCRAVAVCKDAAMHDVDTWMERMGKGDEEDSAGDRMLLHQAERKAAASGMRTNLDMDRSTDRPEHFSHAEGVQDQQRRTAWWRYRCCGCHKNAGVHRQFIPGHWSPLHLRLSDQDSARA</sequence>
<dbReference type="EMBL" id="CAJNDS010001879">
    <property type="protein sequence ID" value="CAE7286319.1"/>
    <property type="molecule type" value="Genomic_DNA"/>
</dbReference>
<dbReference type="GO" id="GO:0007018">
    <property type="term" value="P:microtubule-based movement"/>
    <property type="evidence" value="ECO:0007669"/>
    <property type="project" value="InterPro"/>
</dbReference>
<dbReference type="PANTHER" id="PTHR47968">
    <property type="entry name" value="CENTROMERE PROTEIN E"/>
    <property type="match status" value="1"/>
</dbReference>
<comment type="caution">
    <text evidence="6">The sequence shown here is derived from an EMBL/GenBank/DDBJ whole genome shotgun (WGS) entry which is preliminary data.</text>
</comment>
<comment type="caution">
    <text evidence="3">Lacks conserved residue(s) required for the propagation of feature annotation.</text>
</comment>
<dbReference type="SUPFAM" id="SSF52540">
    <property type="entry name" value="P-loop containing nucleoside triphosphate hydrolases"/>
    <property type="match status" value="1"/>
</dbReference>
<dbReference type="GO" id="GO:0008017">
    <property type="term" value="F:microtubule binding"/>
    <property type="evidence" value="ECO:0007669"/>
    <property type="project" value="InterPro"/>
</dbReference>
<name>A0A812N310_9DINO</name>
<dbReference type="SMART" id="SM00129">
    <property type="entry name" value="KISc"/>
    <property type="match status" value="1"/>
</dbReference>
<dbReference type="InterPro" id="IPR027640">
    <property type="entry name" value="Kinesin-like_fam"/>
</dbReference>
<protein>
    <submittedName>
        <fullName evidence="6">KIF13B protein</fullName>
    </submittedName>
</protein>
<dbReference type="Gene3D" id="3.40.850.10">
    <property type="entry name" value="Kinesin motor domain"/>
    <property type="match status" value="1"/>
</dbReference>
<dbReference type="InterPro" id="IPR027417">
    <property type="entry name" value="P-loop_NTPase"/>
</dbReference>
<dbReference type="PANTHER" id="PTHR47968:SF75">
    <property type="entry name" value="CENTROMERE-ASSOCIATED PROTEIN E"/>
    <property type="match status" value="1"/>
</dbReference>
<evidence type="ECO:0000256" key="1">
    <source>
        <dbReference type="ARBA" id="ARBA00023054"/>
    </source>
</evidence>
<dbReference type="Pfam" id="PF00225">
    <property type="entry name" value="Kinesin"/>
    <property type="match status" value="1"/>
</dbReference>
<dbReference type="InterPro" id="IPR001752">
    <property type="entry name" value="Kinesin_motor_dom"/>
</dbReference>
<feature type="coiled-coil region" evidence="4">
    <location>
        <begin position="111"/>
        <end position="138"/>
    </location>
</feature>
<evidence type="ECO:0000259" key="5">
    <source>
        <dbReference type="PROSITE" id="PS50067"/>
    </source>
</evidence>
<reference evidence="6" key="1">
    <citation type="submission" date="2021-02" db="EMBL/GenBank/DDBJ databases">
        <authorList>
            <person name="Dougan E. K."/>
            <person name="Rhodes N."/>
            <person name="Thang M."/>
            <person name="Chan C."/>
        </authorList>
    </citation>
    <scope>NUCLEOTIDE SEQUENCE</scope>
</reference>
<organism evidence="6 7">
    <name type="scientific">Symbiodinium natans</name>
    <dbReference type="NCBI Taxonomy" id="878477"/>
    <lineage>
        <taxon>Eukaryota</taxon>
        <taxon>Sar</taxon>
        <taxon>Alveolata</taxon>
        <taxon>Dinophyceae</taxon>
        <taxon>Suessiales</taxon>
        <taxon>Symbiodiniaceae</taxon>
        <taxon>Symbiodinium</taxon>
    </lineage>
</organism>
<dbReference type="OrthoDB" id="448344at2759"/>
<keyword evidence="7" id="KW-1185">Reference proteome</keyword>
<comment type="similarity">
    <text evidence="3">Belongs to the TRAFAC class myosin-kinesin ATPase superfamily. Kinesin family.</text>
</comment>
<feature type="coiled-coil region" evidence="4">
    <location>
        <begin position="162"/>
        <end position="196"/>
    </location>
</feature>
<keyword evidence="1 4" id="KW-0175">Coiled coil</keyword>
<evidence type="ECO:0000313" key="6">
    <source>
        <dbReference type="EMBL" id="CAE7286319.1"/>
    </source>
</evidence>